<dbReference type="PROSITE" id="PS51257">
    <property type="entry name" value="PROKAR_LIPOPROTEIN"/>
    <property type="match status" value="1"/>
</dbReference>
<evidence type="ECO:0000313" key="2">
    <source>
        <dbReference type="EMBL" id="MVZ61777.1"/>
    </source>
</evidence>
<name>A0A6N8KXG8_9SPHI</name>
<dbReference type="EMBL" id="WSQA01000004">
    <property type="protein sequence ID" value="MVZ61777.1"/>
    <property type="molecule type" value="Genomic_DNA"/>
</dbReference>
<dbReference type="InterPro" id="IPR011990">
    <property type="entry name" value="TPR-like_helical_dom_sf"/>
</dbReference>
<dbReference type="RefSeq" id="WP_160368514.1">
    <property type="nucleotide sequence ID" value="NZ_WSQA01000004.1"/>
</dbReference>
<evidence type="ECO:0000313" key="3">
    <source>
        <dbReference type="Proteomes" id="UP000435036"/>
    </source>
</evidence>
<dbReference type="Pfam" id="PF14322">
    <property type="entry name" value="SusD-like_3"/>
    <property type="match status" value="1"/>
</dbReference>
<organism evidence="2 3">
    <name type="scientific">Sphingobacterium humi</name>
    <dbReference type="NCBI Taxonomy" id="1796905"/>
    <lineage>
        <taxon>Bacteria</taxon>
        <taxon>Pseudomonadati</taxon>
        <taxon>Bacteroidota</taxon>
        <taxon>Sphingobacteriia</taxon>
        <taxon>Sphingobacteriales</taxon>
        <taxon>Sphingobacteriaceae</taxon>
        <taxon>Sphingobacterium</taxon>
    </lineage>
</organism>
<dbReference type="SUPFAM" id="SSF48452">
    <property type="entry name" value="TPR-like"/>
    <property type="match status" value="1"/>
</dbReference>
<sequence length="497" mass="56794">MKKLVLSIITVLLLSGCEKFLNVNPVNKAYESELFNDRSGFESALAGIYAGLNTEPMYGKDLKYGFLETMVGSYNSLSSSHYYYRSFRHEFGYQNPILASNNIWYASYQIINQGNIMMSHVDNLPKNLDYKLIKGEILGIRAFVHLQLLKLFGPVISQEGGGALAIPYRNKIDFKATKFGTADEVIQLIQTDLAEARALLEEDPIRTQPRSINQNQYAYEKYNSLIDNRGVRMNYYTILALQALTAQWGGDMPKARAFAEELIQELEGRTNSIHLATPAELASDLNKRMPMESLFSLLNQNLLTYNQSVNAPVEDTRSSSTSPLLFVNYNYLLNNLYNVAGQGSLNDYRLVNWFSRSANSQTVWKLVKYHFNSTYLFTNPSFKVYFENKILGLHQIYMVAAEEYADSNPQKAIDYLNKVRNSRNISTNIIYDANKTSQVIKDLVFDEIRKENIGEGMLISEYKRLFKPIHRSTAVQPKVEIFKLPIPTDEQLYNPQN</sequence>
<keyword evidence="3" id="KW-1185">Reference proteome</keyword>
<dbReference type="InterPro" id="IPR033985">
    <property type="entry name" value="SusD-like_N"/>
</dbReference>
<reference evidence="2 3" key="1">
    <citation type="submission" date="2019-12" db="EMBL/GenBank/DDBJ databases">
        <authorList>
            <person name="Dong K."/>
        </authorList>
    </citation>
    <scope>NUCLEOTIDE SEQUENCE [LARGE SCALE GENOMIC DNA]</scope>
    <source>
        <strain evidence="2 3">JCM 31225</strain>
    </source>
</reference>
<protein>
    <recommendedName>
        <fullName evidence="1">SusD-like N-terminal domain-containing protein</fullName>
    </recommendedName>
</protein>
<proteinExistence type="predicted"/>
<dbReference type="AlphaFoldDB" id="A0A6N8KXG8"/>
<comment type="caution">
    <text evidence="2">The sequence shown here is derived from an EMBL/GenBank/DDBJ whole genome shotgun (WGS) entry which is preliminary data.</text>
</comment>
<dbReference type="OrthoDB" id="1097962at2"/>
<dbReference type="Gene3D" id="1.25.40.900">
    <property type="match status" value="1"/>
</dbReference>
<accession>A0A6N8KXG8</accession>
<dbReference type="Gene3D" id="1.25.40.390">
    <property type="match status" value="1"/>
</dbReference>
<gene>
    <name evidence="2" type="ORF">GQF63_07090</name>
</gene>
<feature type="domain" description="SusD-like N-terminal" evidence="1">
    <location>
        <begin position="19"/>
        <end position="206"/>
    </location>
</feature>
<evidence type="ECO:0000259" key="1">
    <source>
        <dbReference type="Pfam" id="PF14322"/>
    </source>
</evidence>
<dbReference type="Proteomes" id="UP000435036">
    <property type="component" value="Unassembled WGS sequence"/>
</dbReference>